<dbReference type="InterPro" id="IPR036259">
    <property type="entry name" value="MFS_trans_sf"/>
</dbReference>
<feature type="transmembrane region" description="Helical" evidence="9">
    <location>
        <begin position="72"/>
        <end position="91"/>
    </location>
</feature>
<dbReference type="InterPro" id="IPR004812">
    <property type="entry name" value="Efflux_drug-R_Bcr/CmlA"/>
</dbReference>
<dbReference type="GO" id="GO:0005886">
    <property type="term" value="C:plasma membrane"/>
    <property type="evidence" value="ECO:0007669"/>
    <property type="project" value="UniProtKB-SubCell"/>
</dbReference>
<dbReference type="AlphaFoldDB" id="A0A5N8XM61"/>
<feature type="transmembrane region" description="Helical" evidence="9">
    <location>
        <begin position="307"/>
        <end position="329"/>
    </location>
</feature>
<evidence type="ECO:0000256" key="6">
    <source>
        <dbReference type="ARBA" id="ARBA00022989"/>
    </source>
</evidence>
<evidence type="ECO:0000313" key="12">
    <source>
        <dbReference type="Proteomes" id="UP000400924"/>
    </source>
</evidence>
<feature type="domain" description="Major facilitator superfamily (MFS) profile" evidence="10">
    <location>
        <begin position="37"/>
        <end position="423"/>
    </location>
</feature>
<comment type="caution">
    <text evidence="11">The sequence shown here is derived from an EMBL/GenBank/DDBJ whole genome shotgun (WGS) entry which is preliminary data.</text>
</comment>
<dbReference type="GO" id="GO:0042910">
    <property type="term" value="F:xenobiotic transmembrane transporter activity"/>
    <property type="evidence" value="ECO:0007669"/>
    <property type="project" value="InterPro"/>
</dbReference>
<comment type="similarity">
    <text evidence="2">Belongs to the major facilitator superfamily. Bcr/CmlA family.</text>
</comment>
<evidence type="ECO:0000256" key="9">
    <source>
        <dbReference type="SAM" id="Phobius"/>
    </source>
</evidence>
<dbReference type="InterPro" id="IPR011701">
    <property type="entry name" value="MFS"/>
</dbReference>
<dbReference type="Proteomes" id="UP000400924">
    <property type="component" value="Unassembled WGS sequence"/>
</dbReference>
<dbReference type="InterPro" id="IPR020846">
    <property type="entry name" value="MFS_dom"/>
</dbReference>
<keyword evidence="5 9" id="KW-0812">Transmembrane</keyword>
<dbReference type="Gene3D" id="1.20.1720.10">
    <property type="entry name" value="Multidrug resistance protein D"/>
    <property type="match status" value="1"/>
</dbReference>
<keyword evidence="6 9" id="KW-1133">Transmembrane helix</keyword>
<evidence type="ECO:0000259" key="10">
    <source>
        <dbReference type="PROSITE" id="PS50850"/>
    </source>
</evidence>
<dbReference type="OrthoDB" id="9814303at2"/>
<evidence type="ECO:0000256" key="1">
    <source>
        <dbReference type="ARBA" id="ARBA00004651"/>
    </source>
</evidence>
<evidence type="ECO:0000256" key="3">
    <source>
        <dbReference type="ARBA" id="ARBA00022448"/>
    </source>
</evidence>
<keyword evidence="3" id="KW-0813">Transport</keyword>
<feature type="transmembrane region" description="Helical" evidence="9">
    <location>
        <begin position="369"/>
        <end position="391"/>
    </location>
</feature>
<feature type="transmembrane region" description="Helical" evidence="9">
    <location>
        <begin position="161"/>
        <end position="183"/>
    </location>
</feature>
<keyword evidence="7 9" id="KW-0472">Membrane</keyword>
<feature type="transmembrane region" description="Helical" evidence="9">
    <location>
        <begin position="397"/>
        <end position="418"/>
    </location>
</feature>
<feature type="transmembrane region" description="Helical" evidence="9">
    <location>
        <begin position="274"/>
        <end position="295"/>
    </location>
</feature>
<evidence type="ECO:0000256" key="8">
    <source>
        <dbReference type="SAM" id="MobiDB-lite"/>
    </source>
</evidence>
<dbReference type="RefSeq" id="WP_152774007.1">
    <property type="nucleotide sequence ID" value="NZ_VJZC01000219.1"/>
</dbReference>
<keyword evidence="4" id="KW-1003">Cell membrane</keyword>
<dbReference type="NCBIfam" id="TIGR00710">
    <property type="entry name" value="efflux_Bcr_CflA"/>
    <property type="match status" value="1"/>
</dbReference>
<keyword evidence="12" id="KW-1185">Reference proteome</keyword>
<sequence>MTHSDETGGLAVAHEATARDLPTAPRSPGDRDRGRGLLLVLALLTAVGPLAIDMYVPGFPAMSASLHAGSSAVQLTLTVFLAGVVVGQLAIGPISDTVGRRGPLIAGSTGFAVTALACAFATGVGELVVIRFVQGVTAAAGMVLTRAVITDRFHGHDVPRRIALLGQVLCVAPVVAPVIGGGIMSAWSWRAVFLALCSIGVLLTAGVVAKVPETLPPQRRHRGGPAGTFHAMGRLARHRPFLGNTLVLALSSAALFAYISGSSFVFERVHGLSVGMYAVIFAVNSVGQLLAGTAFSRLAHHVRINTLLTLSVAVATAGALAQVLLTIGVGENLAASWITQFVTLTAFGIAVPATITLGQNLGRTAPGAASALLGGTQFLFGALASCLVGLFGETSSLPMGLIMLVALALAVLCLLVLVRPREGHGEIGAR</sequence>
<proteinExistence type="inferred from homology"/>
<dbReference type="CDD" id="cd17320">
    <property type="entry name" value="MFS_MdfA_MDR_like"/>
    <property type="match status" value="1"/>
</dbReference>
<feature type="transmembrane region" description="Helical" evidence="9">
    <location>
        <begin position="189"/>
        <end position="212"/>
    </location>
</feature>
<gene>
    <name evidence="11" type="ORF">FNH08_26255</name>
</gene>
<dbReference type="Pfam" id="PF07690">
    <property type="entry name" value="MFS_1"/>
    <property type="match status" value="1"/>
</dbReference>
<feature type="transmembrane region" description="Helical" evidence="9">
    <location>
        <begin position="103"/>
        <end position="122"/>
    </location>
</feature>
<feature type="transmembrane region" description="Helical" evidence="9">
    <location>
        <begin position="241"/>
        <end position="259"/>
    </location>
</feature>
<feature type="transmembrane region" description="Helical" evidence="9">
    <location>
        <begin position="36"/>
        <end position="52"/>
    </location>
</feature>
<protein>
    <submittedName>
        <fullName evidence="11">Multidrug effflux MFS transporter</fullName>
    </submittedName>
</protein>
<name>A0A5N8XM61_9ACTN</name>
<evidence type="ECO:0000256" key="2">
    <source>
        <dbReference type="ARBA" id="ARBA00006236"/>
    </source>
</evidence>
<evidence type="ECO:0000256" key="5">
    <source>
        <dbReference type="ARBA" id="ARBA00022692"/>
    </source>
</evidence>
<evidence type="ECO:0000256" key="7">
    <source>
        <dbReference type="ARBA" id="ARBA00023136"/>
    </source>
</evidence>
<feature type="region of interest" description="Disordered" evidence="8">
    <location>
        <begin position="1"/>
        <end position="30"/>
    </location>
</feature>
<dbReference type="PROSITE" id="PS50850">
    <property type="entry name" value="MFS"/>
    <property type="match status" value="1"/>
</dbReference>
<feature type="transmembrane region" description="Helical" evidence="9">
    <location>
        <begin position="335"/>
        <end position="357"/>
    </location>
</feature>
<dbReference type="PANTHER" id="PTHR23502">
    <property type="entry name" value="MAJOR FACILITATOR SUPERFAMILY"/>
    <property type="match status" value="1"/>
</dbReference>
<reference evidence="11 12" key="1">
    <citation type="submission" date="2019-07" db="EMBL/GenBank/DDBJ databases">
        <title>New species of Amycolatopsis and Streptomyces.</title>
        <authorList>
            <person name="Duangmal K."/>
            <person name="Teo W.F.A."/>
            <person name="Lipun K."/>
        </authorList>
    </citation>
    <scope>NUCLEOTIDE SEQUENCE [LARGE SCALE GENOMIC DNA]</scope>
    <source>
        <strain evidence="11 12">NBRC 106415</strain>
    </source>
</reference>
<dbReference type="SUPFAM" id="SSF103473">
    <property type="entry name" value="MFS general substrate transporter"/>
    <property type="match status" value="1"/>
</dbReference>
<dbReference type="GO" id="GO:1990961">
    <property type="term" value="P:xenobiotic detoxification by transmembrane export across the plasma membrane"/>
    <property type="evidence" value="ECO:0007669"/>
    <property type="project" value="InterPro"/>
</dbReference>
<dbReference type="EMBL" id="VJZC01000219">
    <property type="protein sequence ID" value="MPY60531.1"/>
    <property type="molecule type" value="Genomic_DNA"/>
</dbReference>
<feature type="transmembrane region" description="Helical" evidence="9">
    <location>
        <begin position="128"/>
        <end position="149"/>
    </location>
</feature>
<evidence type="ECO:0000313" key="11">
    <source>
        <dbReference type="EMBL" id="MPY60531.1"/>
    </source>
</evidence>
<accession>A0A5N8XM61</accession>
<comment type="subcellular location">
    <subcellularLocation>
        <location evidence="1">Cell membrane</location>
        <topology evidence="1">Multi-pass membrane protein</topology>
    </subcellularLocation>
</comment>
<organism evidence="11 12">
    <name type="scientific">Streptomyces spongiae</name>
    <dbReference type="NCBI Taxonomy" id="565072"/>
    <lineage>
        <taxon>Bacteria</taxon>
        <taxon>Bacillati</taxon>
        <taxon>Actinomycetota</taxon>
        <taxon>Actinomycetes</taxon>
        <taxon>Kitasatosporales</taxon>
        <taxon>Streptomycetaceae</taxon>
        <taxon>Streptomyces</taxon>
    </lineage>
</organism>
<dbReference type="PANTHER" id="PTHR23502:SF132">
    <property type="entry name" value="POLYAMINE TRANSPORTER 2-RELATED"/>
    <property type="match status" value="1"/>
</dbReference>
<evidence type="ECO:0000256" key="4">
    <source>
        <dbReference type="ARBA" id="ARBA00022475"/>
    </source>
</evidence>